<dbReference type="OrthoDB" id="1450423at2"/>
<dbReference type="GO" id="GO:0016853">
    <property type="term" value="F:isomerase activity"/>
    <property type="evidence" value="ECO:0007669"/>
    <property type="project" value="UniProtKB-KW"/>
</dbReference>
<dbReference type="AlphaFoldDB" id="A0A2P7AP56"/>
<reference evidence="4" key="1">
    <citation type="submission" date="2017-11" db="EMBL/GenBank/DDBJ databases">
        <authorList>
            <person name="Kuznetsova I."/>
            <person name="Sazanova A."/>
            <person name="Chirak E."/>
            <person name="Safronova V."/>
            <person name="Willems A."/>
        </authorList>
    </citation>
    <scope>NUCLEOTIDE SEQUENCE [LARGE SCALE GENOMIC DNA]</scope>
    <source>
        <strain evidence="4">PEPV15</strain>
    </source>
</reference>
<feature type="domain" description="SnoaL-like" evidence="2">
    <location>
        <begin position="48"/>
        <end position="155"/>
    </location>
</feature>
<feature type="chain" id="PRO_5015157860" evidence="1">
    <location>
        <begin position="29"/>
        <end position="180"/>
    </location>
</feature>
<protein>
    <submittedName>
        <fullName evidence="3">Ketosteroid isomerase</fullName>
    </submittedName>
</protein>
<keyword evidence="3" id="KW-0413">Isomerase</keyword>
<sequence length="180" mass="20062">MIFTILTKGRTILVVGTLFCLTSHPATSQAESTTNSQEVQAKRNKQIVTAAFDRWADGSSDFFNEMLAPDIEWTVEGSGPNAATYRGREAFMSGAVRPFVSRLRIPVRPLSKRLWADGDHVIINWEGEAIAQDGRPYRNRYVWIFRMAGGKATEVNAFLDLAPYDDVLRRIPAPGEEGAQ</sequence>
<proteinExistence type="predicted"/>
<feature type="signal peptide" evidence="1">
    <location>
        <begin position="1"/>
        <end position="28"/>
    </location>
</feature>
<dbReference type="SUPFAM" id="SSF54427">
    <property type="entry name" value="NTF2-like"/>
    <property type="match status" value="1"/>
</dbReference>
<dbReference type="Pfam" id="PF12680">
    <property type="entry name" value="SnoaL_2"/>
    <property type="match status" value="1"/>
</dbReference>
<dbReference type="InterPro" id="IPR032710">
    <property type="entry name" value="NTF2-like_dom_sf"/>
</dbReference>
<evidence type="ECO:0000313" key="3">
    <source>
        <dbReference type="EMBL" id="PSH55988.1"/>
    </source>
</evidence>
<evidence type="ECO:0000313" key="4">
    <source>
        <dbReference type="Proteomes" id="UP000241158"/>
    </source>
</evidence>
<evidence type="ECO:0000259" key="2">
    <source>
        <dbReference type="Pfam" id="PF12680"/>
    </source>
</evidence>
<comment type="caution">
    <text evidence="3">The sequence shown here is derived from an EMBL/GenBank/DDBJ whole genome shotgun (WGS) entry which is preliminary data.</text>
</comment>
<dbReference type="PANTHER" id="PTHR41252:SF1">
    <property type="entry name" value="BLR2505 PROTEIN"/>
    <property type="match status" value="1"/>
</dbReference>
<accession>A0A2P7AP56</accession>
<keyword evidence="1" id="KW-0732">Signal</keyword>
<gene>
    <name evidence="3" type="ORF">CU100_20355</name>
</gene>
<organism evidence="3 4">
    <name type="scientific">Phyllobacterium endophyticum</name>
    <dbReference type="NCBI Taxonomy" id="1149773"/>
    <lineage>
        <taxon>Bacteria</taxon>
        <taxon>Pseudomonadati</taxon>
        <taxon>Pseudomonadota</taxon>
        <taxon>Alphaproteobacteria</taxon>
        <taxon>Hyphomicrobiales</taxon>
        <taxon>Phyllobacteriaceae</taxon>
        <taxon>Phyllobacterium</taxon>
    </lineage>
</organism>
<name>A0A2P7AP56_9HYPH</name>
<dbReference type="PANTHER" id="PTHR41252">
    <property type="entry name" value="BLR2505 PROTEIN"/>
    <property type="match status" value="1"/>
</dbReference>
<dbReference type="RefSeq" id="WP_106718407.1">
    <property type="nucleotide sequence ID" value="NZ_JACHXT010000001.1"/>
</dbReference>
<dbReference type="Proteomes" id="UP000241158">
    <property type="component" value="Unassembled WGS sequence"/>
</dbReference>
<keyword evidence="4" id="KW-1185">Reference proteome</keyword>
<dbReference type="Gene3D" id="3.10.450.50">
    <property type="match status" value="1"/>
</dbReference>
<dbReference type="EMBL" id="PGGN01000004">
    <property type="protein sequence ID" value="PSH55988.1"/>
    <property type="molecule type" value="Genomic_DNA"/>
</dbReference>
<evidence type="ECO:0000256" key="1">
    <source>
        <dbReference type="SAM" id="SignalP"/>
    </source>
</evidence>
<dbReference type="InterPro" id="IPR037401">
    <property type="entry name" value="SnoaL-like"/>
</dbReference>